<proteinExistence type="predicted"/>
<protein>
    <submittedName>
        <fullName evidence="2">Uncharacterized protein</fullName>
    </submittedName>
</protein>
<reference evidence="2 3" key="1">
    <citation type="submission" date="2018-08" db="EMBL/GenBank/DDBJ databases">
        <title>Genomic Encyclopedia of Archaeal and Bacterial Type Strains, Phase II (KMG-II): from individual species to whole genera.</title>
        <authorList>
            <person name="Goeker M."/>
        </authorList>
    </citation>
    <scope>NUCLEOTIDE SEQUENCE [LARGE SCALE GENOMIC DNA]</scope>
    <source>
        <strain evidence="2 3">DSM 15986</strain>
    </source>
</reference>
<comment type="caution">
    <text evidence="2">The sequence shown here is derived from an EMBL/GenBank/DDBJ whole genome shotgun (WGS) entry which is preliminary data.</text>
</comment>
<feature type="transmembrane region" description="Helical" evidence="1">
    <location>
        <begin position="6"/>
        <end position="24"/>
    </location>
</feature>
<dbReference type="Proteomes" id="UP000256405">
    <property type="component" value="Unassembled WGS sequence"/>
</dbReference>
<dbReference type="EMBL" id="QUNF01000015">
    <property type="protein sequence ID" value="REG84462.1"/>
    <property type="molecule type" value="Genomic_DNA"/>
</dbReference>
<dbReference type="AlphaFoldDB" id="A0A3E0DQE8"/>
<keyword evidence="1" id="KW-0472">Membrane</keyword>
<keyword evidence="3" id="KW-1185">Reference proteome</keyword>
<sequence>MKTSKIIFWIIAIIVAGLVVYISIDSLSQPGIERFEGKYEELSSYRNENNTGPVIRVYAIKALDSSKEWMQEYGDAQPHTKYGRTVVFFFSSEIDQEISLSPTDPYIAIEMQSYVIATYLKSPMGDVNFTEGYPK</sequence>
<dbReference type="OrthoDB" id="709006at2"/>
<organism evidence="2 3">
    <name type="scientific">Algoriphagus antarcticus</name>
    <dbReference type="NCBI Taxonomy" id="238540"/>
    <lineage>
        <taxon>Bacteria</taxon>
        <taxon>Pseudomonadati</taxon>
        <taxon>Bacteroidota</taxon>
        <taxon>Cytophagia</taxon>
        <taxon>Cytophagales</taxon>
        <taxon>Cyclobacteriaceae</taxon>
        <taxon>Algoriphagus</taxon>
    </lineage>
</organism>
<keyword evidence="1" id="KW-0812">Transmembrane</keyword>
<evidence type="ECO:0000313" key="3">
    <source>
        <dbReference type="Proteomes" id="UP000256405"/>
    </source>
</evidence>
<dbReference type="RefSeq" id="WP_086541269.1">
    <property type="nucleotide sequence ID" value="NZ_MSSW01000023.1"/>
</dbReference>
<name>A0A3E0DQE8_9BACT</name>
<evidence type="ECO:0000256" key="1">
    <source>
        <dbReference type="SAM" id="Phobius"/>
    </source>
</evidence>
<keyword evidence="1" id="KW-1133">Transmembrane helix</keyword>
<accession>A0A3E0DQE8</accession>
<evidence type="ECO:0000313" key="2">
    <source>
        <dbReference type="EMBL" id="REG84462.1"/>
    </source>
</evidence>
<gene>
    <name evidence="2" type="ORF">C8N25_11537</name>
</gene>